<accession>A0A401GY03</accession>
<organism evidence="2 3">
    <name type="scientific">Sparassis crispa</name>
    <dbReference type="NCBI Taxonomy" id="139825"/>
    <lineage>
        <taxon>Eukaryota</taxon>
        <taxon>Fungi</taxon>
        <taxon>Dikarya</taxon>
        <taxon>Basidiomycota</taxon>
        <taxon>Agaricomycotina</taxon>
        <taxon>Agaricomycetes</taxon>
        <taxon>Polyporales</taxon>
        <taxon>Sparassidaceae</taxon>
        <taxon>Sparassis</taxon>
    </lineage>
</organism>
<reference evidence="2 3" key="1">
    <citation type="journal article" date="2018" name="Sci. Rep.">
        <title>Genome sequence of the cauliflower mushroom Sparassis crispa (Hanabiratake) and its association with beneficial usage.</title>
        <authorList>
            <person name="Kiyama R."/>
            <person name="Furutani Y."/>
            <person name="Kawaguchi K."/>
            <person name="Nakanishi T."/>
        </authorList>
    </citation>
    <scope>NUCLEOTIDE SEQUENCE [LARGE SCALE GENOMIC DNA]</scope>
</reference>
<dbReference type="Proteomes" id="UP000287166">
    <property type="component" value="Unassembled WGS sequence"/>
</dbReference>
<proteinExistence type="predicted"/>
<keyword evidence="1" id="KW-1133">Transmembrane helix</keyword>
<keyword evidence="1" id="KW-0812">Transmembrane</keyword>
<dbReference type="GeneID" id="38784022"/>
<gene>
    <name evidence="2" type="ORF">SCP_1003520</name>
</gene>
<sequence length="278" mass="30643">MVAVASCGPCIYITLLKPESLLLRSWVSCSCLRIQLSLGGTVSSLSRTQLYRHYLCTSTNTCALCGLLHLLLFSTIIVSSCQLPYIVGFAIALGRLYAAFNCDRRFLIIVGTYFGLQLAWMLALYAVFAANFQVIELPQTWTGCMPSRPGAYEWMMWIPAVSTEGALLAILLIKGTQIVHQGIRPPRALFVILRDTLLYLALIIGLILVSTPWTEGLETISATFPPMWVALVSTSGCRMLLNIHQVMESNRSPHSINSITIHLSSLQFASSESVHDAQ</sequence>
<evidence type="ECO:0000256" key="1">
    <source>
        <dbReference type="SAM" id="Phobius"/>
    </source>
</evidence>
<feature type="transmembrane region" description="Helical" evidence="1">
    <location>
        <begin position="220"/>
        <end position="241"/>
    </location>
</feature>
<evidence type="ECO:0000313" key="2">
    <source>
        <dbReference type="EMBL" id="GBE87105.1"/>
    </source>
</evidence>
<dbReference type="RefSeq" id="XP_027618018.1">
    <property type="nucleotide sequence ID" value="XM_027762217.1"/>
</dbReference>
<feature type="transmembrane region" description="Helical" evidence="1">
    <location>
        <begin position="196"/>
        <end position="214"/>
    </location>
</feature>
<feature type="transmembrane region" description="Helical" evidence="1">
    <location>
        <begin position="154"/>
        <end position="175"/>
    </location>
</feature>
<dbReference type="EMBL" id="BFAD01000010">
    <property type="protein sequence ID" value="GBE87105.1"/>
    <property type="molecule type" value="Genomic_DNA"/>
</dbReference>
<dbReference type="InParanoid" id="A0A401GY03"/>
<name>A0A401GY03_9APHY</name>
<keyword evidence="3" id="KW-1185">Reference proteome</keyword>
<protein>
    <submittedName>
        <fullName evidence="2">Uncharacterized protein</fullName>
    </submittedName>
</protein>
<comment type="caution">
    <text evidence="2">The sequence shown here is derived from an EMBL/GenBank/DDBJ whole genome shotgun (WGS) entry which is preliminary data.</text>
</comment>
<dbReference type="AlphaFoldDB" id="A0A401GY03"/>
<evidence type="ECO:0000313" key="3">
    <source>
        <dbReference type="Proteomes" id="UP000287166"/>
    </source>
</evidence>
<feature type="transmembrane region" description="Helical" evidence="1">
    <location>
        <begin position="107"/>
        <end position="134"/>
    </location>
</feature>
<keyword evidence="1" id="KW-0472">Membrane</keyword>